<feature type="non-terminal residue" evidence="1">
    <location>
        <position position="105"/>
    </location>
</feature>
<evidence type="ECO:0008006" key="2">
    <source>
        <dbReference type="Google" id="ProtNLM"/>
    </source>
</evidence>
<protein>
    <recommendedName>
        <fullName evidence="2">Disulfide reductase</fullName>
    </recommendedName>
</protein>
<accession>A0A0F9NNN6</accession>
<dbReference type="AlphaFoldDB" id="A0A0F9NNN6"/>
<proteinExistence type="predicted"/>
<comment type="caution">
    <text evidence="1">The sequence shown here is derived from an EMBL/GenBank/DDBJ whole genome shotgun (WGS) entry which is preliminary data.</text>
</comment>
<evidence type="ECO:0000313" key="1">
    <source>
        <dbReference type="EMBL" id="KKM82907.1"/>
    </source>
</evidence>
<reference evidence="1" key="1">
    <citation type="journal article" date="2015" name="Nature">
        <title>Complex archaea that bridge the gap between prokaryotes and eukaryotes.</title>
        <authorList>
            <person name="Spang A."/>
            <person name="Saw J.H."/>
            <person name="Jorgensen S.L."/>
            <person name="Zaremba-Niedzwiedzka K."/>
            <person name="Martijn J."/>
            <person name="Lind A.E."/>
            <person name="van Eijk R."/>
            <person name="Schleper C."/>
            <person name="Guy L."/>
            <person name="Ettema T.J."/>
        </authorList>
    </citation>
    <scope>NUCLEOTIDE SEQUENCE</scope>
</reference>
<gene>
    <name evidence="1" type="ORF">LCGC14_1314800</name>
</gene>
<sequence length="105" mass="11615">MEESKKPIKITGKEDPKVGVYVCWCGINIGGIVDVPLLAEYAKTLPNVVLGKEYKFMCSDIGQNMIEDDIKAGLINRVVVAACSPRMHEPTFRRACQEAGLNQFL</sequence>
<name>A0A0F9NNN6_9ZZZZ</name>
<organism evidence="1">
    <name type="scientific">marine sediment metagenome</name>
    <dbReference type="NCBI Taxonomy" id="412755"/>
    <lineage>
        <taxon>unclassified sequences</taxon>
        <taxon>metagenomes</taxon>
        <taxon>ecological metagenomes</taxon>
    </lineage>
</organism>
<dbReference type="EMBL" id="LAZR01007793">
    <property type="protein sequence ID" value="KKM82907.1"/>
    <property type="molecule type" value="Genomic_DNA"/>
</dbReference>